<comment type="similarity">
    <text evidence="8 9">Belongs to the TonB-dependent receptor family.</text>
</comment>
<dbReference type="GO" id="GO:0009279">
    <property type="term" value="C:cell outer membrane"/>
    <property type="evidence" value="ECO:0007669"/>
    <property type="project" value="UniProtKB-SubCell"/>
</dbReference>
<keyword evidence="7 8" id="KW-0998">Cell outer membrane</keyword>
<dbReference type="InterPro" id="IPR023997">
    <property type="entry name" value="TonB-dep_OMP_SusC/RagA_CS"/>
</dbReference>
<evidence type="ECO:0000256" key="4">
    <source>
        <dbReference type="ARBA" id="ARBA00022692"/>
    </source>
</evidence>
<name>I9A003_PHOVU</name>
<dbReference type="Pfam" id="PF13715">
    <property type="entry name" value="CarbopepD_reg_2"/>
    <property type="match status" value="1"/>
</dbReference>
<evidence type="ECO:0000256" key="6">
    <source>
        <dbReference type="ARBA" id="ARBA00023136"/>
    </source>
</evidence>
<dbReference type="NCBIfam" id="TIGR04057">
    <property type="entry name" value="SusC_RagA_signa"/>
    <property type="match status" value="1"/>
</dbReference>
<dbReference type="SUPFAM" id="SSF49464">
    <property type="entry name" value="Carboxypeptidase regulatory domain-like"/>
    <property type="match status" value="1"/>
</dbReference>
<evidence type="ECO:0000313" key="13">
    <source>
        <dbReference type="Proteomes" id="UP000004219"/>
    </source>
</evidence>
<comment type="subcellular location">
    <subcellularLocation>
        <location evidence="1 8">Cell outer membrane</location>
        <topology evidence="1 8">Multi-pass membrane protein</topology>
    </subcellularLocation>
</comment>
<dbReference type="RefSeq" id="WP_005849204.1">
    <property type="nucleotide sequence ID" value="NZ_JH724282.1"/>
</dbReference>
<dbReference type="PROSITE" id="PS52016">
    <property type="entry name" value="TONB_DEPENDENT_REC_3"/>
    <property type="match status" value="1"/>
</dbReference>
<keyword evidence="13" id="KW-1185">Reference proteome</keyword>
<keyword evidence="5 9" id="KW-0798">TonB box</keyword>
<dbReference type="EMBL" id="AGXZ01000009">
    <property type="protein sequence ID" value="EIY80692.1"/>
    <property type="molecule type" value="Genomic_DNA"/>
</dbReference>
<evidence type="ECO:0000256" key="8">
    <source>
        <dbReference type="PROSITE-ProRule" id="PRU01360"/>
    </source>
</evidence>
<reference evidence="12 13" key="1">
    <citation type="submission" date="2012-02" db="EMBL/GenBank/DDBJ databases">
        <title>The Genome Sequence of Bacteroides vulgatus CL09T03C04.</title>
        <authorList>
            <consortium name="The Broad Institute Genome Sequencing Platform"/>
            <person name="Earl A."/>
            <person name="Ward D."/>
            <person name="Feldgarden M."/>
            <person name="Gevers D."/>
            <person name="Zitomersky N.L."/>
            <person name="Coyne M.J."/>
            <person name="Comstock L.E."/>
            <person name="Young S.K."/>
            <person name="Zeng Q."/>
            <person name="Gargeya S."/>
            <person name="Fitzgerald M."/>
            <person name="Haas B."/>
            <person name="Abouelleil A."/>
            <person name="Alvarado L."/>
            <person name="Arachchi H.M."/>
            <person name="Berlin A."/>
            <person name="Chapman S.B."/>
            <person name="Gearin G."/>
            <person name="Goldberg J."/>
            <person name="Griggs A."/>
            <person name="Gujja S."/>
            <person name="Hansen M."/>
            <person name="Heiman D."/>
            <person name="Howarth C."/>
            <person name="Larimer J."/>
            <person name="Lui A."/>
            <person name="MacDonald P.J.P."/>
            <person name="McCowen C."/>
            <person name="Montmayeur A."/>
            <person name="Murphy C."/>
            <person name="Neiman D."/>
            <person name="Pearson M."/>
            <person name="Priest M."/>
            <person name="Roberts A."/>
            <person name="Saif S."/>
            <person name="Shea T."/>
            <person name="Sisk P."/>
            <person name="Stolte C."/>
            <person name="Sykes S."/>
            <person name="Wortman J."/>
            <person name="Nusbaum C."/>
            <person name="Birren B."/>
        </authorList>
    </citation>
    <scope>NUCLEOTIDE SEQUENCE [LARGE SCALE GENOMIC DNA]</scope>
    <source>
        <strain evidence="12 13">CL09T03C04</strain>
    </source>
</reference>
<evidence type="ECO:0000256" key="7">
    <source>
        <dbReference type="ARBA" id="ARBA00023237"/>
    </source>
</evidence>
<keyword evidence="2 8" id="KW-0813">Transport</keyword>
<dbReference type="AlphaFoldDB" id="I9A003"/>
<dbReference type="Proteomes" id="UP000004219">
    <property type="component" value="Unassembled WGS sequence"/>
</dbReference>
<dbReference type="SUPFAM" id="SSF56935">
    <property type="entry name" value="Porins"/>
    <property type="match status" value="1"/>
</dbReference>
<keyword evidence="3 8" id="KW-1134">Transmembrane beta strand</keyword>
<dbReference type="Pfam" id="PF00593">
    <property type="entry name" value="TonB_dep_Rec_b-barrel"/>
    <property type="match status" value="1"/>
</dbReference>
<evidence type="ECO:0000256" key="1">
    <source>
        <dbReference type="ARBA" id="ARBA00004571"/>
    </source>
</evidence>
<evidence type="ECO:0000256" key="5">
    <source>
        <dbReference type="ARBA" id="ARBA00023077"/>
    </source>
</evidence>
<feature type="domain" description="TonB-dependent receptor-like beta-barrel" evidence="10">
    <location>
        <begin position="457"/>
        <end position="934"/>
    </location>
</feature>
<evidence type="ECO:0000256" key="9">
    <source>
        <dbReference type="RuleBase" id="RU003357"/>
    </source>
</evidence>
<dbReference type="HOGENOM" id="CLU_004317_0_2_10"/>
<keyword evidence="6 8" id="KW-0472">Membrane</keyword>
<gene>
    <name evidence="12" type="ORF">HMPREF1058_01214</name>
</gene>
<dbReference type="InterPro" id="IPR039426">
    <property type="entry name" value="TonB-dep_rcpt-like"/>
</dbReference>
<dbReference type="InterPro" id="IPR000531">
    <property type="entry name" value="Beta-barrel_TonB"/>
</dbReference>
<dbReference type="Gene3D" id="2.170.130.10">
    <property type="entry name" value="TonB-dependent receptor, plug domain"/>
    <property type="match status" value="1"/>
</dbReference>
<organism evidence="12 13">
    <name type="scientific">Phocaeicola vulgatus CL09T03C04</name>
    <dbReference type="NCBI Taxonomy" id="997891"/>
    <lineage>
        <taxon>Bacteria</taxon>
        <taxon>Pseudomonadati</taxon>
        <taxon>Bacteroidota</taxon>
        <taxon>Bacteroidia</taxon>
        <taxon>Bacteroidales</taxon>
        <taxon>Bacteroidaceae</taxon>
        <taxon>Phocaeicola</taxon>
    </lineage>
</organism>
<proteinExistence type="inferred from homology"/>
<dbReference type="PATRIC" id="fig|997891.3.peg.1280"/>
<dbReference type="Gene3D" id="2.40.170.20">
    <property type="entry name" value="TonB-dependent receptor, beta-barrel domain"/>
    <property type="match status" value="1"/>
</dbReference>
<dbReference type="FunFam" id="2.60.40.1120:FF:000003">
    <property type="entry name" value="Outer membrane protein Omp121"/>
    <property type="match status" value="1"/>
</dbReference>
<dbReference type="InterPro" id="IPR008969">
    <property type="entry name" value="CarboxyPept-like_regulatory"/>
</dbReference>
<dbReference type="Pfam" id="PF07715">
    <property type="entry name" value="Plug"/>
    <property type="match status" value="1"/>
</dbReference>
<dbReference type="InterPro" id="IPR012910">
    <property type="entry name" value="Plug_dom"/>
</dbReference>
<comment type="caution">
    <text evidence="12">The sequence shown here is derived from an EMBL/GenBank/DDBJ whole genome shotgun (WGS) entry which is preliminary data.</text>
</comment>
<dbReference type="NCBIfam" id="TIGR04056">
    <property type="entry name" value="OMP_RagA_SusC"/>
    <property type="match status" value="1"/>
</dbReference>
<dbReference type="InterPro" id="IPR023996">
    <property type="entry name" value="TonB-dep_OMP_SusC/RagA"/>
</dbReference>
<evidence type="ECO:0000256" key="2">
    <source>
        <dbReference type="ARBA" id="ARBA00022448"/>
    </source>
</evidence>
<evidence type="ECO:0000256" key="3">
    <source>
        <dbReference type="ARBA" id="ARBA00022452"/>
    </source>
</evidence>
<sequence>MCDFRIINLLLNFNLLTMKNNKMLGGTINKVPVKMVFLLAIFLVVAVTGFAQSRTVSGTVIDKTGEAVIGASVVVRGTTNGTITDFDGNFTLQNVPVNGTIQVSFVGYKTVDIPIQNQSIIKVTLEEDTETLDEVVVVGYGVQKKSDVTGAMSSVGAEELTSRPVNNAFEALQGKAAGVDITTSERPGKLGDIRIRGNRSLSASNSPLYVVDGVPLLSASAIETLNPRDIEAIDVLKDASATAIYGSRGANGVVLVTTKQGKAGQFSLNYSGTLTISNLVDKSPAMSAADFIEFRRWAAYNLDPATYADPRNPTYESDKLLFDSALDGQTSRDNVLKGWVNGTWDPSLVTNTDWTDYVTQTSISHEHTVSASGGTEQINAYGSFGYLSNKGTQKGQWYDRYTAKISVNIKPVKWFTLNASMNATWSEQDYGMSTLGGSSSHVADAIYGAAKGIYRMAVPYDADGKLIINPGGESGMYNIIGEWNKSTQLSQTMRTLANFSATLGLGEIWKPLEGLSYKINFGPDYRNWREGSYVDGSSIRRINADSSEGLNYARLKNRRDFSWTLDNMITFDRTFAEKHKVGVTLLQTVSAWNIETSEMSAQNIANRDFLWNAFNTVDIQNPDNKAAMGSGLTERQLASYMVRLNYGFNERYLLTVSGRWDGASQLAPGHKWDFFPSAALAWRVNQEDFLKDIVWLDNLKFRVGFGTTGNSSVDPYATKGDITGVYLPFNGMSNQIGYVTNEPYYIKDGKPMANEELGWEKTTQVNFGLDFGVLNNRISASIDAYFSRTNDLLMRTNIPTLTGYPNTYANIGKTKNHGVEIALNAVPVQTRSGFTWETSLNAAYQKDEIVELAYGKNDMVSNSWFIGESIGVYYGYQNDGLWQDTPEDHAEMEKWNANGYHFTPGNVKPKDQDGDYKMGDNDRVVLGNKNPRWTMGWTNNFSWKGIELGITLNGRMGYMVDGKEEALTAHTNQREVDYWTPDNPNAEFQKPILAQATSGSLDDFSGTLGYRNAAFLKIRNISLGYNFPKNKITKLGISHLKVYGQAVNPGSLYQSIEGYDLDTGSTNFNRSFVFGLELGF</sequence>
<protein>
    <submittedName>
        <fullName evidence="12">SusC/RagA family TonB-linked outer membrane protein</fullName>
    </submittedName>
</protein>
<accession>I9A003</accession>
<dbReference type="Gene3D" id="2.60.40.1120">
    <property type="entry name" value="Carboxypeptidase-like, regulatory domain"/>
    <property type="match status" value="1"/>
</dbReference>
<evidence type="ECO:0000313" key="12">
    <source>
        <dbReference type="EMBL" id="EIY80692.1"/>
    </source>
</evidence>
<feature type="domain" description="TonB-dependent receptor plug" evidence="11">
    <location>
        <begin position="145"/>
        <end position="253"/>
    </location>
</feature>
<dbReference type="FunFam" id="2.170.130.10:FF:000008">
    <property type="entry name" value="SusC/RagA family TonB-linked outer membrane protein"/>
    <property type="match status" value="1"/>
</dbReference>
<keyword evidence="4 8" id="KW-0812">Transmembrane</keyword>
<dbReference type="InterPro" id="IPR036942">
    <property type="entry name" value="Beta-barrel_TonB_sf"/>
</dbReference>
<evidence type="ECO:0000259" key="10">
    <source>
        <dbReference type="Pfam" id="PF00593"/>
    </source>
</evidence>
<dbReference type="InterPro" id="IPR037066">
    <property type="entry name" value="Plug_dom_sf"/>
</dbReference>
<evidence type="ECO:0000259" key="11">
    <source>
        <dbReference type="Pfam" id="PF07715"/>
    </source>
</evidence>